<dbReference type="EMBL" id="LIBO01000051">
    <property type="protein sequence ID" value="KRO62619.1"/>
    <property type="molecule type" value="Genomic_DNA"/>
</dbReference>
<dbReference type="Gene3D" id="2.70.98.10">
    <property type="match status" value="1"/>
</dbReference>
<name>A0A0R2RNG7_9BACT</name>
<dbReference type="PANTHER" id="PTHR36306:SF1">
    <property type="entry name" value="ALPHA-AMYLASE-RELATED"/>
    <property type="match status" value="1"/>
</dbReference>
<dbReference type="SUPFAM" id="SSF88713">
    <property type="entry name" value="Glycoside hydrolase/deacetylase"/>
    <property type="match status" value="1"/>
</dbReference>
<dbReference type="InterPro" id="IPR028995">
    <property type="entry name" value="Glyco_hydro_57/38_cen_sf"/>
</dbReference>
<feature type="domain" description="Glycoside hydrolase family 57 N-terminal" evidence="3">
    <location>
        <begin position="8"/>
        <end position="265"/>
    </location>
</feature>
<dbReference type="InterPro" id="IPR014718">
    <property type="entry name" value="GH-type_carb-bd"/>
</dbReference>
<dbReference type="Gene3D" id="3.20.110.20">
    <property type="match status" value="1"/>
</dbReference>
<evidence type="ECO:0008006" key="8">
    <source>
        <dbReference type="Google" id="ProtNLM"/>
    </source>
</evidence>
<dbReference type="Pfam" id="PF09095">
    <property type="entry name" value="AmyA-gluTrfs_C"/>
    <property type="match status" value="2"/>
</dbReference>
<protein>
    <recommendedName>
        <fullName evidence="8">Glycoside hydrolase family 57 N-terminal domain-containing protein</fullName>
    </recommendedName>
</protein>
<dbReference type="GO" id="GO:0030246">
    <property type="term" value="F:carbohydrate binding"/>
    <property type="evidence" value="ECO:0007669"/>
    <property type="project" value="InterPro"/>
</dbReference>
<sequence>MKNVNLVLGLHMHQPVGNFPEVVDRITKEVYAPVLEVLAKHPGVAVNLHVSGPLLEAWVEKHPDLLQKLKELVGTGRVEMLSGGFYEPVLVEWSEEDRDGQLGKMNGWLKERFGVTPQGVWLAEGVWGPSLCHAFGRAGFQYTIVEGSFFQQAGITPAKMNGHYVTDQAGSMLSVFPTCPELAKLVPHAPLDELFGYLRRMANRGEDITLTLAGNLENWSQAPGGVAGYLGSLFARLQESSNWVNTLTGRAQLERQSPRGRVALPPGTPAELGGWSLPGSARKEFFRERGQLAQRFDAGKWLPFFRGGSWGSFRVRYEELNLIYRKNLMLGRKLKGKSQFPGARAVTERLWRAQCSTAQWHGTQGGLHSPHLRGAIWRELLSAEAEMRAGQTEMDVVREDVNADGQIEVVAGHPALTLLFSPHLGGACLEVGLPEFGRNLADVLTRRDEGMNGASAGPVDWYERRLFQDHFFAKGTTVEQLVAGTYPELGDFILQPFEMTQMRQTGSRLTLSLRRDGGLYRVGTRLPCLLEKTYAIDAASGLVEVSYQITNTGKLPLEAVFAAEMNLNLGADQSGRAVWNFGETKKSDRDRWQGEALSRVVAGSTDGLEVTMSSEDLPLVWGYPILDVEKGPEGPIRQGNCVLFGKHLDLKPGQKAEARLKITFRKKEGRIAPKK</sequence>
<dbReference type="Proteomes" id="UP000051269">
    <property type="component" value="Unassembled WGS sequence"/>
</dbReference>
<keyword evidence="2" id="KW-0119">Carbohydrate metabolism</keyword>
<comment type="caution">
    <text evidence="6">The sequence shown here is derived from an EMBL/GenBank/DDBJ whole genome shotgun (WGS) entry which is preliminary data.</text>
</comment>
<dbReference type="InterPro" id="IPR015178">
    <property type="entry name" value="A-amylase/a-glucTrfase_central"/>
</dbReference>
<evidence type="ECO:0000313" key="6">
    <source>
        <dbReference type="EMBL" id="KRO62619.1"/>
    </source>
</evidence>
<feature type="domain" description="Alpha-amylase/4-alpha-glucanotransferase central" evidence="4">
    <location>
        <begin position="308"/>
        <end position="385"/>
    </location>
</feature>
<comment type="similarity">
    <text evidence="1">Belongs to the glycosyl hydrolase 57 family.</text>
</comment>
<accession>A0A0R2RNG7</accession>
<evidence type="ECO:0000259" key="3">
    <source>
        <dbReference type="Pfam" id="PF03065"/>
    </source>
</evidence>
<evidence type="ECO:0000259" key="4">
    <source>
        <dbReference type="Pfam" id="PF09094"/>
    </source>
</evidence>
<dbReference type="Pfam" id="PF03065">
    <property type="entry name" value="Glyco_hydro_57"/>
    <property type="match status" value="1"/>
</dbReference>
<dbReference type="InterPro" id="IPR011013">
    <property type="entry name" value="Gal_mutarotase_sf_dom"/>
</dbReference>
<feature type="domain" description="Alpha-amylase/4-alpha-glucanotransferase C-terminal" evidence="5">
    <location>
        <begin position="459"/>
        <end position="628"/>
    </location>
</feature>
<reference evidence="6 7" key="1">
    <citation type="submission" date="2015-10" db="EMBL/GenBank/DDBJ databases">
        <title>Metagenome-Assembled Genomes uncover a global brackish microbiome.</title>
        <authorList>
            <person name="Hugerth L.W."/>
            <person name="Larsson J."/>
            <person name="Alneberg J."/>
            <person name="Lindh M.V."/>
            <person name="Legrand C."/>
            <person name="Pinhassi J."/>
            <person name="Andersson A.F."/>
        </authorList>
    </citation>
    <scope>NUCLEOTIDE SEQUENCE [LARGE SCALE GENOMIC DNA]</scope>
    <source>
        <strain evidence="6">BACL18 MAG-120507-bin52</strain>
    </source>
</reference>
<dbReference type="InterPro" id="IPR004300">
    <property type="entry name" value="Glyco_hydro_57_N"/>
</dbReference>
<dbReference type="GO" id="GO:0003824">
    <property type="term" value="F:catalytic activity"/>
    <property type="evidence" value="ECO:0007669"/>
    <property type="project" value="InterPro"/>
</dbReference>
<dbReference type="InterPro" id="IPR015179">
    <property type="entry name" value="A-amylase/a-glucTrfase_C"/>
</dbReference>
<dbReference type="InterPro" id="IPR011330">
    <property type="entry name" value="Glyco_hydro/deAcase_b/a-brl"/>
</dbReference>
<dbReference type="Pfam" id="PF09094">
    <property type="entry name" value="AmyA-A_glucT_m"/>
    <property type="match status" value="1"/>
</dbReference>
<evidence type="ECO:0000256" key="1">
    <source>
        <dbReference type="ARBA" id="ARBA00006821"/>
    </source>
</evidence>
<evidence type="ECO:0000313" key="7">
    <source>
        <dbReference type="Proteomes" id="UP000051269"/>
    </source>
</evidence>
<evidence type="ECO:0000256" key="2">
    <source>
        <dbReference type="ARBA" id="ARBA00023277"/>
    </source>
</evidence>
<dbReference type="PANTHER" id="PTHR36306">
    <property type="entry name" value="ALPHA-AMYLASE-RELATED-RELATED"/>
    <property type="match status" value="1"/>
</dbReference>
<organism evidence="6 7">
    <name type="scientific">Verrucomicrobia subdivision 6 bacterium BACL9 MAG-120507-bin52</name>
    <dbReference type="NCBI Taxonomy" id="1655590"/>
    <lineage>
        <taxon>Bacteria</taxon>
        <taxon>Pseudomonadati</taxon>
        <taxon>Verrucomicrobiota</taxon>
        <taxon>Verrucomicrobiia</taxon>
        <taxon>Verrucomicrobiales</taxon>
        <taxon>Verrucomicrobia subdivision 6</taxon>
    </lineage>
</organism>
<dbReference type="GO" id="GO:0005975">
    <property type="term" value="P:carbohydrate metabolic process"/>
    <property type="evidence" value="ECO:0007669"/>
    <property type="project" value="InterPro"/>
</dbReference>
<gene>
    <name evidence="6" type="ORF">ABR82_00715</name>
</gene>
<dbReference type="SUPFAM" id="SSF74650">
    <property type="entry name" value="Galactose mutarotase-like"/>
    <property type="match status" value="1"/>
</dbReference>
<evidence type="ECO:0000259" key="5">
    <source>
        <dbReference type="Pfam" id="PF09095"/>
    </source>
</evidence>
<feature type="domain" description="Alpha-amylase/4-alpha-glucanotransferase C-terminal" evidence="5">
    <location>
        <begin position="400"/>
        <end position="449"/>
    </location>
</feature>
<dbReference type="AlphaFoldDB" id="A0A0R2RNG7"/>
<dbReference type="SUPFAM" id="SSF88688">
    <property type="entry name" value="Families 57/38 glycoside transferase middle domain"/>
    <property type="match status" value="1"/>
</dbReference>
<dbReference type="InterPro" id="IPR052046">
    <property type="entry name" value="GH57_Enzymes"/>
</dbReference>
<proteinExistence type="inferred from homology"/>